<accession>A0A9P5PT26</accession>
<evidence type="ECO:0000313" key="3">
    <source>
        <dbReference type="Proteomes" id="UP000772434"/>
    </source>
</evidence>
<name>A0A9P5PT26_9AGAR</name>
<protein>
    <submittedName>
        <fullName evidence="2">Uncharacterized protein</fullName>
    </submittedName>
</protein>
<comment type="caution">
    <text evidence="2">The sequence shown here is derived from an EMBL/GenBank/DDBJ whole genome shotgun (WGS) entry which is preliminary data.</text>
</comment>
<organism evidence="2 3">
    <name type="scientific">Rhodocollybia butyracea</name>
    <dbReference type="NCBI Taxonomy" id="206335"/>
    <lineage>
        <taxon>Eukaryota</taxon>
        <taxon>Fungi</taxon>
        <taxon>Dikarya</taxon>
        <taxon>Basidiomycota</taxon>
        <taxon>Agaricomycotina</taxon>
        <taxon>Agaricomycetes</taxon>
        <taxon>Agaricomycetidae</taxon>
        <taxon>Agaricales</taxon>
        <taxon>Marasmiineae</taxon>
        <taxon>Omphalotaceae</taxon>
        <taxon>Rhodocollybia</taxon>
    </lineage>
</organism>
<keyword evidence="3" id="KW-1185">Reference proteome</keyword>
<dbReference type="OrthoDB" id="3064412at2759"/>
<reference evidence="2" key="1">
    <citation type="submission" date="2020-11" db="EMBL/GenBank/DDBJ databases">
        <authorList>
            <consortium name="DOE Joint Genome Institute"/>
            <person name="Ahrendt S."/>
            <person name="Riley R."/>
            <person name="Andreopoulos W."/>
            <person name="Labutti K."/>
            <person name="Pangilinan J."/>
            <person name="Ruiz-Duenas F.J."/>
            <person name="Barrasa J.M."/>
            <person name="Sanchez-Garcia M."/>
            <person name="Camarero S."/>
            <person name="Miyauchi S."/>
            <person name="Serrano A."/>
            <person name="Linde D."/>
            <person name="Babiker R."/>
            <person name="Drula E."/>
            <person name="Ayuso-Fernandez I."/>
            <person name="Pacheco R."/>
            <person name="Padilla G."/>
            <person name="Ferreira P."/>
            <person name="Barriuso J."/>
            <person name="Kellner H."/>
            <person name="Castanera R."/>
            <person name="Alfaro M."/>
            <person name="Ramirez L."/>
            <person name="Pisabarro A.G."/>
            <person name="Kuo A."/>
            <person name="Tritt A."/>
            <person name="Lipzen A."/>
            <person name="He G."/>
            <person name="Yan M."/>
            <person name="Ng V."/>
            <person name="Cullen D."/>
            <person name="Martin F."/>
            <person name="Rosso M.-N."/>
            <person name="Henrissat B."/>
            <person name="Hibbett D."/>
            <person name="Martinez A.T."/>
            <person name="Grigoriev I.V."/>
        </authorList>
    </citation>
    <scope>NUCLEOTIDE SEQUENCE</scope>
    <source>
        <strain evidence="2">AH 40177</strain>
    </source>
</reference>
<dbReference type="EMBL" id="JADNRY010000029">
    <property type="protein sequence ID" value="KAF9071819.1"/>
    <property type="molecule type" value="Genomic_DNA"/>
</dbReference>
<evidence type="ECO:0000256" key="1">
    <source>
        <dbReference type="SAM" id="SignalP"/>
    </source>
</evidence>
<sequence>MSSASRMFLVLAILYHAVLHILAFSIAIPGNPVSNISFTVIWERDSTDPTVFALGQQLEDSPTAEFSGSGIFANISGTQGQSVDTQAVNLTVKDSGTFIIYGLYWQIPRDIVSIDPNVYNVYNFYTKLRGQYLYRLSLYFRGFPDGKLY</sequence>
<keyword evidence="1" id="KW-0732">Signal</keyword>
<evidence type="ECO:0000313" key="2">
    <source>
        <dbReference type="EMBL" id="KAF9071819.1"/>
    </source>
</evidence>
<gene>
    <name evidence="2" type="ORF">BDP27DRAFT_1361489</name>
</gene>
<dbReference type="Proteomes" id="UP000772434">
    <property type="component" value="Unassembled WGS sequence"/>
</dbReference>
<feature type="chain" id="PRO_5040178586" evidence="1">
    <location>
        <begin position="24"/>
        <end position="149"/>
    </location>
</feature>
<dbReference type="AlphaFoldDB" id="A0A9P5PT26"/>
<proteinExistence type="predicted"/>
<feature type="signal peptide" evidence="1">
    <location>
        <begin position="1"/>
        <end position="23"/>
    </location>
</feature>